<comment type="caution">
    <text evidence="4">The sequence shown here is derived from an EMBL/GenBank/DDBJ whole genome shotgun (WGS) entry which is preliminary data.</text>
</comment>
<dbReference type="Gene3D" id="3.40.50.720">
    <property type="entry name" value="NAD(P)-binding Rossmann-like Domain"/>
    <property type="match status" value="1"/>
</dbReference>
<dbReference type="Pfam" id="PF01408">
    <property type="entry name" value="GFO_IDH_MocA"/>
    <property type="match status" value="1"/>
</dbReference>
<keyword evidence="5" id="KW-1185">Reference proteome</keyword>
<reference evidence="4 5" key="1">
    <citation type="submission" date="2020-02" db="EMBL/GenBank/DDBJ databases">
        <title>Acidophilic actinobacteria isolated from forest soil.</title>
        <authorList>
            <person name="Golinska P."/>
        </authorList>
    </citation>
    <scope>NUCLEOTIDE SEQUENCE [LARGE SCALE GENOMIC DNA]</scope>
    <source>
        <strain evidence="4 5">NL8</strain>
    </source>
</reference>
<evidence type="ECO:0000256" key="1">
    <source>
        <dbReference type="ARBA" id="ARBA00010928"/>
    </source>
</evidence>
<dbReference type="EMBL" id="JAAFYZ010000236">
    <property type="protein sequence ID" value="MBS2553178.1"/>
    <property type="molecule type" value="Genomic_DNA"/>
</dbReference>
<evidence type="ECO:0000313" key="4">
    <source>
        <dbReference type="EMBL" id="MBS2553178.1"/>
    </source>
</evidence>
<name>A0ABS5L482_9ACTN</name>
<evidence type="ECO:0000313" key="5">
    <source>
        <dbReference type="Proteomes" id="UP000730482"/>
    </source>
</evidence>
<evidence type="ECO:0000259" key="2">
    <source>
        <dbReference type="Pfam" id="PF01408"/>
    </source>
</evidence>
<dbReference type="InterPro" id="IPR036291">
    <property type="entry name" value="NAD(P)-bd_dom_sf"/>
</dbReference>
<dbReference type="InterPro" id="IPR004104">
    <property type="entry name" value="Gfo/Idh/MocA-like_OxRdtase_C"/>
</dbReference>
<dbReference type="InterPro" id="IPR000683">
    <property type="entry name" value="Gfo/Idh/MocA-like_OxRdtase_N"/>
</dbReference>
<dbReference type="Proteomes" id="UP000730482">
    <property type="component" value="Unassembled WGS sequence"/>
</dbReference>
<protein>
    <submittedName>
        <fullName evidence="4">Gfo/Idh/MocA family oxidoreductase</fullName>
    </submittedName>
</protein>
<dbReference type="RefSeq" id="WP_212019466.1">
    <property type="nucleotide sequence ID" value="NZ_JAAFYZ010000236.1"/>
</dbReference>
<dbReference type="InterPro" id="IPR051450">
    <property type="entry name" value="Gfo/Idh/MocA_Oxidoreductases"/>
</dbReference>
<organism evidence="4 5">
    <name type="scientific">Catenulispora pinistramenti</name>
    <dbReference type="NCBI Taxonomy" id="2705254"/>
    <lineage>
        <taxon>Bacteria</taxon>
        <taxon>Bacillati</taxon>
        <taxon>Actinomycetota</taxon>
        <taxon>Actinomycetes</taxon>
        <taxon>Catenulisporales</taxon>
        <taxon>Catenulisporaceae</taxon>
        <taxon>Catenulispora</taxon>
    </lineage>
</organism>
<dbReference type="PANTHER" id="PTHR43377:SF2">
    <property type="entry name" value="BINDING ROSSMANN FOLD OXIDOREDUCTASE, PUTATIVE (AFU_ORTHOLOGUE AFUA_4G00560)-RELATED"/>
    <property type="match status" value="1"/>
</dbReference>
<feature type="domain" description="Gfo/Idh/MocA-like oxidoreductase N-terminal" evidence="2">
    <location>
        <begin position="17"/>
        <end position="141"/>
    </location>
</feature>
<feature type="domain" description="Gfo/Idh/MocA-like oxidoreductase C-terminal" evidence="3">
    <location>
        <begin position="154"/>
        <end position="419"/>
    </location>
</feature>
<dbReference type="Gene3D" id="3.30.360.10">
    <property type="entry name" value="Dihydrodipicolinate Reductase, domain 2"/>
    <property type="match status" value="1"/>
</dbReference>
<dbReference type="Pfam" id="PF02894">
    <property type="entry name" value="GFO_IDH_MocA_C"/>
    <property type="match status" value="1"/>
</dbReference>
<accession>A0ABS5L482</accession>
<gene>
    <name evidence="4" type="ORF">KGQ19_40630</name>
</gene>
<evidence type="ECO:0000259" key="3">
    <source>
        <dbReference type="Pfam" id="PF02894"/>
    </source>
</evidence>
<dbReference type="SUPFAM" id="SSF55347">
    <property type="entry name" value="Glyceraldehyde-3-phosphate dehydrogenase-like, C-terminal domain"/>
    <property type="match status" value="1"/>
</dbReference>
<comment type="similarity">
    <text evidence="1">Belongs to the Gfo/Idh/MocA family.</text>
</comment>
<sequence length="439" mass="47541">MSTTQQLSATQQSPVTLALVGAGMRGLIYARHALASGAGRIAAIAEPREENRKAAAVEFGVPEDAVFDDWRALATALAAGQVEHIDAAVIATQDRMHLEPAVAFAGLGCHLLLEKPMAPNEADSRRIVEAAEAADVILAVCHVMRYTPYTRTLKQVLDAGTIGDIISVQHLEPVGWWHQAHSFVRGNWRSERESSPMLLAKSSHDVDWLIHIIGEQPARVCSFGSLTHFREQNAPAGSTANCLDCPVENTCPYSAKRIYLDCLGDPEKEFWPLSVVTSARTEEGVLDALRGSQYGRCVYRCDNDVVDHQVVDLEFPSGATASFTMTAFTRLEHRKTRIFGTRGLIEGDGVRLWITDFLTDTDRIVDTGTDAGASAAEGHGGGDRELLDRFLEAVATGDRAKVLSDGPSSLATHRAVWAAERARTDGAVVVLDANPTPHL</sequence>
<dbReference type="PANTHER" id="PTHR43377">
    <property type="entry name" value="BILIVERDIN REDUCTASE A"/>
    <property type="match status" value="1"/>
</dbReference>
<proteinExistence type="inferred from homology"/>
<dbReference type="SUPFAM" id="SSF51735">
    <property type="entry name" value="NAD(P)-binding Rossmann-fold domains"/>
    <property type="match status" value="1"/>
</dbReference>